<evidence type="ECO:0000259" key="3">
    <source>
        <dbReference type="Pfam" id="PF13305"/>
    </source>
</evidence>
<dbReference type="SUPFAM" id="SSF46689">
    <property type="entry name" value="Homeodomain-like"/>
    <property type="match status" value="1"/>
</dbReference>
<evidence type="ECO:0000313" key="6">
    <source>
        <dbReference type="Proteomes" id="UP000095230"/>
    </source>
</evidence>
<keyword evidence="7" id="KW-1185">Reference proteome</keyword>
<sequence>MARRKEHTHDEIRQMAVAAVINHLHQQDVNQLSLRQIATMIGYAPSTLVKVFGSYQLLLLTVSRQTLAQLLGQLKQADRSSPIETLDAMAIIYSQFALQHPHAFRLVFSLKMSNDEALPATHANLINELFTLVESCLCQLFASATASDLAVMSRVLWGGIHGLTTLALDEKLFIEQVPLEMLLKNHVSGYLAGMGCHKEAACY</sequence>
<dbReference type="Gene3D" id="1.10.357.10">
    <property type="entry name" value="Tetracycline Repressor, domain 2"/>
    <property type="match status" value="1"/>
</dbReference>
<comment type="caution">
    <text evidence="5">The sequence shown here is derived from an EMBL/GenBank/DDBJ whole genome shotgun (WGS) entry which is preliminary data.</text>
</comment>
<dbReference type="InterPro" id="IPR036271">
    <property type="entry name" value="Tet_transcr_reg_TetR-rel_C_sf"/>
</dbReference>
<reference evidence="5 6" key="1">
    <citation type="submission" date="2016-07" db="EMBL/GenBank/DDBJ databases">
        <title>Whole-genome of two Shewanella species isolated from a digestive organ of sea cucumber Apostichopus japonicus Selenka 1867.</title>
        <authorList>
            <person name="Hong H.-H."/>
            <person name="Choi H."/>
            <person name="Cheon S."/>
            <person name="Oh J.-S."/>
            <person name="Lee H.-G."/>
            <person name="Park C."/>
        </authorList>
    </citation>
    <scope>NUCLEOTIDE SEQUENCE [LARGE SCALE GENOMIC DNA]</scope>
    <source>
        <strain evidence="5 6">CSB03KR</strain>
    </source>
</reference>
<keyword evidence="2" id="KW-0804">Transcription</keyword>
<accession>A0A1E5IYJ2</accession>
<name>A0A1E5IYJ2_SHECO</name>
<dbReference type="Proteomes" id="UP000095230">
    <property type="component" value="Unassembled WGS sequence"/>
</dbReference>
<dbReference type="Proteomes" id="UP000773469">
    <property type="component" value="Unassembled WGS sequence"/>
</dbReference>
<dbReference type="InterPro" id="IPR025996">
    <property type="entry name" value="MT1864/Rv1816-like_C"/>
</dbReference>
<gene>
    <name evidence="5" type="ORF">BEL05_17525</name>
    <name evidence="4" type="ORF">TUM3794_14330</name>
</gene>
<dbReference type="EMBL" id="BPEU01000008">
    <property type="protein sequence ID" value="GIU39429.1"/>
    <property type="molecule type" value="Genomic_DNA"/>
</dbReference>
<dbReference type="AlphaFoldDB" id="A0A1E5IYJ2"/>
<dbReference type="OrthoDB" id="5293556at2"/>
<evidence type="ECO:0000313" key="5">
    <source>
        <dbReference type="EMBL" id="OEG75620.1"/>
    </source>
</evidence>
<evidence type="ECO:0000313" key="7">
    <source>
        <dbReference type="Proteomes" id="UP000773469"/>
    </source>
</evidence>
<dbReference type="RefSeq" id="WP_028763357.1">
    <property type="nucleotide sequence ID" value="NZ_BPEU01000008.1"/>
</dbReference>
<evidence type="ECO:0000256" key="1">
    <source>
        <dbReference type="ARBA" id="ARBA00023015"/>
    </source>
</evidence>
<dbReference type="EMBL" id="MCBT01000004">
    <property type="protein sequence ID" value="OEG75620.1"/>
    <property type="molecule type" value="Genomic_DNA"/>
</dbReference>
<reference evidence="4 7" key="2">
    <citation type="submission" date="2021-05" db="EMBL/GenBank/DDBJ databases">
        <title>Molecular characterization for Shewanella algae harboring chromosomal blaOXA-55-like strains isolated from clinical and environment sample.</title>
        <authorList>
            <person name="Ohama Y."/>
            <person name="Aoki K."/>
            <person name="Harada S."/>
            <person name="Moriya K."/>
            <person name="Ishii Y."/>
            <person name="Tateda K."/>
        </authorList>
    </citation>
    <scope>NUCLEOTIDE SEQUENCE [LARGE SCALE GENOMIC DNA]</scope>
    <source>
        <strain evidence="4 7">MBTL60-118</strain>
    </source>
</reference>
<feature type="domain" description="HTH-type transcriptional regulator MT1864/Rv1816-like C-terminal" evidence="3">
    <location>
        <begin position="87"/>
        <end position="172"/>
    </location>
</feature>
<evidence type="ECO:0000256" key="2">
    <source>
        <dbReference type="ARBA" id="ARBA00023163"/>
    </source>
</evidence>
<dbReference type="Pfam" id="PF13305">
    <property type="entry name" value="TetR_C_33"/>
    <property type="match status" value="1"/>
</dbReference>
<keyword evidence="1" id="KW-0805">Transcription regulation</keyword>
<organism evidence="5 6">
    <name type="scientific">Shewanella colwelliana</name>
    <name type="common">Alteromonas colwelliana</name>
    <dbReference type="NCBI Taxonomy" id="23"/>
    <lineage>
        <taxon>Bacteria</taxon>
        <taxon>Pseudomonadati</taxon>
        <taxon>Pseudomonadota</taxon>
        <taxon>Gammaproteobacteria</taxon>
        <taxon>Alteromonadales</taxon>
        <taxon>Shewanellaceae</taxon>
        <taxon>Shewanella</taxon>
    </lineage>
</organism>
<dbReference type="SUPFAM" id="SSF48498">
    <property type="entry name" value="Tetracyclin repressor-like, C-terminal domain"/>
    <property type="match status" value="1"/>
</dbReference>
<proteinExistence type="predicted"/>
<protein>
    <submittedName>
        <fullName evidence="5">TetR family transcriptional regulator</fullName>
    </submittedName>
</protein>
<dbReference type="InterPro" id="IPR009057">
    <property type="entry name" value="Homeodomain-like_sf"/>
</dbReference>
<dbReference type="STRING" id="23.BEL05_17525"/>
<evidence type="ECO:0000313" key="4">
    <source>
        <dbReference type="EMBL" id="GIU39429.1"/>
    </source>
</evidence>